<keyword evidence="3 5" id="KW-0575">Peroxidase</keyword>
<proteinExistence type="inferred from homology"/>
<dbReference type="PANTHER" id="PTHR43110:SF1">
    <property type="entry name" value="THIOL PEROXIDASE"/>
    <property type="match status" value="1"/>
</dbReference>
<comment type="caution">
    <text evidence="5">The sequence shown here is derived from an EMBL/GenBank/DDBJ whole genome shotgun (WGS) entry which is preliminary data.</text>
</comment>
<comment type="subunit">
    <text evidence="3">Homodimer.</text>
</comment>
<evidence type="ECO:0000259" key="4">
    <source>
        <dbReference type="PROSITE" id="PS51352"/>
    </source>
</evidence>
<dbReference type="RefSeq" id="WP_303685683.1">
    <property type="nucleotide sequence ID" value="NZ_CAJXYO010000024.1"/>
</dbReference>
<keyword evidence="3" id="KW-0049">Antioxidant</keyword>
<evidence type="ECO:0000256" key="3">
    <source>
        <dbReference type="HAMAP-Rule" id="MF_00269"/>
    </source>
</evidence>
<feature type="active site" description="Cysteine sulfenic acid (-SOH) intermediate" evidence="3">
    <location>
        <position position="60"/>
    </location>
</feature>
<dbReference type="Proteomes" id="UP000196102">
    <property type="component" value="Unassembled WGS sequence"/>
</dbReference>
<gene>
    <name evidence="3" type="primary">tpx</name>
    <name evidence="5" type="ORF">A9Q93_01860</name>
</gene>
<dbReference type="Gene3D" id="3.40.30.10">
    <property type="entry name" value="Glutaredoxin"/>
    <property type="match status" value="1"/>
</dbReference>
<dbReference type="NCBIfam" id="NF001808">
    <property type="entry name" value="PRK00522.1"/>
    <property type="match status" value="1"/>
</dbReference>
<dbReference type="InterPro" id="IPR013766">
    <property type="entry name" value="Thioredoxin_domain"/>
</dbReference>
<dbReference type="AlphaFoldDB" id="A0A1Z8BBX0"/>
<evidence type="ECO:0000313" key="5">
    <source>
        <dbReference type="EMBL" id="OUS20083.1"/>
    </source>
</evidence>
<dbReference type="SUPFAM" id="SSF52833">
    <property type="entry name" value="Thioredoxin-like"/>
    <property type="match status" value="1"/>
</dbReference>
<dbReference type="PROSITE" id="PS51352">
    <property type="entry name" value="THIOREDOXIN_2"/>
    <property type="match status" value="1"/>
</dbReference>
<reference evidence="5 6" key="1">
    <citation type="journal article" date="2017" name="Proc. Natl. Acad. Sci. U.S.A.">
        <title>Simulation of Deepwater Horizon oil plume reveals substrate specialization within a complex community of hydrocarbon-degraders.</title>
        <authorList>
            <person name="Hu P."/>
            <person name="Dubinsky E.A."/>
            <person name="Probst A.J."/>
            <person name="Wang J."/>
            <person name="Sieber C.M.K."/>
            <person name="Tom L.M."/>
            <person name="Gardinali P."/>
            <person name="Banfield J.F."/>
            <person name="Atlas R.M."/>
            <person name="Andersen G.L."/>
        </authorList>
    </citation>
    <scope>NUCLEOTIDE SEQUENCE [LARGE SCALE GENOMIC DNA]</scope>
    <source>
        <strain evidence="5">35_9_T64</strain>
    </source>
</reference>
<accession>A0A1Z8BBX0</accession>
<dbReference type="InterPro" id="IPR002065">
    <property type="entry name" value="TPX"/>
</dbReference>
<comment type="catalytic activity">
    <reaction evidence="3">
        <text>a hydroperoxide + [thioredoxin]-dithiol = an alcohol + [thioredoxin]-disulfide + H2O</text>
        <dbReference type="Rhea" id="RHEA:62620"/>
        <dbReference type="Rhea" id="RHEA-COMP:10698"/>
        <dbReference type="Rhea" id="RHEA-COMP:10700"/>
        <dbReference type="ChEBI" id="CHEBI:15377"/>
        <dbReference type="ChEBI" id="CHEBI:29950"/>
        <dbReference type="ChEBI" id="CHEBI:30879"/>
        <dbReference type="ChEBI" id="CHEBI:35924"/>
        <dbReference type="ChEBI" id="CHEBI:50058"/>
        <dbReference type="EC" id="1.11.1.24"/>
    </reaction>
</comment>
<sequence>MATITIGGNEISTSGQLPEVGTQAPDFKLKKADLSEASINDYKGKRVILNIFPSIDTDVCATSVKNFNKRATELENTAVLCISRDTPFAQKRFASDEELENVENLSDVIDGSFGKDYGLTMTSGPLAGFHSRAVVVLNEEGKVIYNEQVPEIADEPNYLEALKSLL</sequence>
<keyword evidence="1" id="KW-1015">Disulfide bond</keyword>
<dbReference type="EC" id="1.11.1.24" evidence="3"/>
<dbReference type="GO" id="GO:0008379">
    <property type="term" value="F:thioredoxin peroxidase activity"/>
    <property type="evidence" value="ECO:0007669"/>
    <property type="project" value="UniProtKB-UniRule"/>
</dbReference>
<comment type="function">
    <text evidence="3">Thiol-specific peroxidase that catalyzes the reduction of hydrogen peroxide and organic hydroperoxides to water and alcohols, respectively. Plays a role in cell protection against oxidative stress by detoxifying peroxides.</text>
</comment>
<keyword evidence="2 3" id="KW-0676">Redox-active center</keyword>
<keyword evidence="3" id="KW-0560">Oxidoreductase</keyword>
<evidence type="ECO:0000256" key="2">
    <source>
        <dbReference type="ARBA" id="ARBA00023284"/>
    </source>
</evidence>
<feature type="domain" description="Thioredoxin" evidence="4">
    <location>
        <begin position="18"/>
        <end position="166"/>
    </location>
</feature>
<comment type="similarity">
    <text evidence="3">Belongs to the peroxiredoxin family. Tpx subfamily.</text>
</comment>
<dbReference type="Pfam" id="PF08534">
    <property type="entry name" value="Redoxin"/>
    <property type="match status" value="1"/>
</dbReference>
<evidence type="ECO:0000313" key="6">
    <source>
        <dbReference type="Proteomes" id="UP000196102"/>
    </source>
</evidence>
<evidence type="ECO:0000256" key="1">
    <source>
        <dbReference type="ARBA" id="ARBA00023157"/>
    </source>
</evidence>
<comment type="caution">
    <text evidence="3">Lacks conserved residue(s) required for the propagation of feature annotation.</text>
</comment>
<dbReference type="PANTHER" id="PTHR43110">
    <property type="entry name" value="THIOL PEROXIDASE"/>
    <property type="match status" value="1"/>
</dbReference>
<dbReference type="HAMAP" id="MF_00269">
    <property type="entry name" value="Tpx"/>
    <property type="match status" value="1"/>
</dbReference>
<dbReference type="InterPro" id="IPR036249">
    <property type="entry name" value="Thioredoxin-like_sf"/>
</dbReference>
<dbReference type="InterPro" id="IPR050455">
    <property type="entry name" value="Tpx_Peroxidase_subfamily"/>
</dbReference>
<protein>
    <recommendedName>
        <fullName evidence="3">Thiol peroxidase</fullName>
        <shortName evidence="3">Tpx</shortName>
        <ecNumber evidence="3">1.11.1.24</ecNumber>
    </recommendedName>
    <alternativeName>
        <fullName evidence="3">Peroxiredoxin tpx</fullName>
        <shortName evidence="3">Prx</shortName>
    </alternativeName>
    <alternativeName>
        <fullName evidence="3">Thioredoxin peroxidase</fullName>
    </alternativeName>
    <alternativeName>
        <fullName evidence="3">Thioredoxin-dependent peroxiredoxin</fullName>
    </alternativeName>
</protein>
<organism evidence="5 6">
    <name type="scientific">Nonlabens dokdonensis</name>
    <dbReference type="NCBI Taxonomy" id="328515"/>
    <lineage>
        <taxon>Bacteria</taxon>
        <taxon>Pseudomonadati</taxon>
        <taxon>Bacteroidota</taxon>
        <taxon>Flavobacteriia</taxon>
        <taxon>Flavobacteriales</taxon>
        <taxon>Flavobacteriaceae</taxon>
        <taxon>Nonlabens</taxon>
    </lineage>
</organism>
<dbReference type="EMBL" id="MAAX01000029">
    <property type="protein sequence ID" value="OUS20083.1"/>
    <property type="molecule type" value="Genomic_DNA"/>
</dbReference>
<dbReference type="CDD" id="cd03014">
    <property type="entry name" value="PRX_Atyp2cys"/>
    <property type="match status" value="1"/>
</dbReference>
<name>A0A1Z8BBX0_9FLAO</name>
<dbReference type="InterPro" id="IPR013740">
    <property type="entry name" value="Redoxin"/>
</dbReference>